<keyword evidence="2" id="KW-1185">Reference proteome</keyword>
<proteinExistence type="predicted"/>
<dbReference type="PANTHER" id="PTHR33706">
    <property type="entry name" value="MORN VARIANT REPEAT PROTEIN"/>
    <property type="match status" value="1"/>
</dbReference>
<sequence length="185" mass="21496">MTQRFESGQNQIISLIIQTSLFIKGNMIMVKKQMGYLFNQEGVNFWVKSQINVFNILNILKFISGSSDERGNGFKSVKWIDLDNQFYRSQFTFKEITYDGNYQNGKKVGRWDIWLKVSDKKQKKKMFFSGGGSYDKGGNGIKQGTWVENYQGFNDSFQVMKNGDYQNGKKIGIWLLIDLNENKKL</sequence>
<accession>A0A8S1YQC6</accession>
<gene>
    <name evidence="1" type="ORF">PPENT_87.1.T1850010</name>
</gene>
<dbReference type="AlphaFoldDB" id="A0A8S1YQC6"/>
<organism evidence="1 2">
    <name type="scientific">Paramecium pentaurelia</name>
    <dbReference type="NCBI Taxonomy" id="43138"/>
    <lineage>
        <taxon>Eukaryota</taxon>
        <taxon>Sar</taxon>
        <taxon>Alveolata</taxon>
        <taxon>Ciliophora</taxon>
        <taxon>Intramacronucleata</taxon>
        <taxon>Oligohymenophorea</taxon>
        <taxon>Peniculida</taxon>
        <taxon>Parameciidae</taxon>
        <taxon>Paramecium</taxon>
    </lineage>
</organism>
<dbReference type="Proteomes" id="UP000689195">
    <property type="component" value="Unassembled WGS sequence"/>
</dbReference>
<comment type="caution">
    <text evidence="1">The sequence shown here is derived from an EMBL/GenBank/DDBJ whole genome shotgun (WGS) entry which is preliminary data.</text>
</comment>
<evidence type="ECO:0000313" key="1">
    <source>
        <dbReference type="EMBL" id="CAD8213744.1"/>
    </source>
</evidence>
<protein>
    <submittedName>
        <fullName evidence="1">Uncharacterized protein</fullName>
    </submittedName>
</protein>
<evidence type="ECO:0000313" key="2">
    <source>
        <dbReference type="Proteomes" id="UP000689195"/>
    </source>
</evidence>
<name>A0A8S1YQC6_9CILI</name>
<dbReference type="PANTHER" id="PTHR33706:SF1">
    <property type="entry name" value="TPR REPEAT PROTEIN"/>
    <property type="match status" value="1"/>
</dbReference>
<reference evidence="1" key="1">
    <citation type="submission" date="2021-01" db="EMBL/GenBank/DDBJ databases">
        <authorList>
            <consortium name="Genoscope - CEA"/>
            <person name="William W."/>
        </authorList>
    </citation>
    <scope>NUCLEOTIDE SEQUENCE</scope>
</reference>
<dbReference type="EMBL" id="CAJJDO010000185">
    <property type="protein sequence ID" value="CAD8213744.1"/>
    <property type="molecule type" value="Genomic_DNA"/>
</dbReference>